<keyword evidence="1" id="KW-0489">Methyltransferase</keyword>
<dbReference type="Pfam" id="PF00891">
    <property type="entry name" value="Methyltransf_2"/>
    <property type="match status" value="1"/>
</dbReference>
<proteinExistence type="predicted"/>
<dbReference type="Proteomes" id="UP001176517">
    <property type="component" value="Unassembled WGS sequence"/>
</dbReference>
<accession>A0AAN6GRP8</accession>
<reference evidence="6" key="1">
    <citation type="journal article" date="2023" name="PhytoFront">
        <title>Draft Genome Resources of Seven Strains of Tilletia horrida, Causal Agent of Kernel Smut of Rice.</title>
        <authorList>
            <person name="Khanal S."/>
            <person name="Antony Babu S."/>
            <person name="Zhou X.G."/>
        </authorList>
    </citation>
    <scope>NUCLEOTIDE SEQUENCE</scope>
    <source>
        <strain evidence="6">TX6</strain>
    </source>
</reference>
<dbReference type="CDD" id="cd02440">
    <property type="entry name" value="AdoMet_MTases"/>
    <property type="match status" value="1"/>
</dbReference>
<dbReference type="SUPFAM" id="SSF53335">
    <property type="entry name" value="S-adenosyl-L-methionine-dependent methyltransferases"/>
    <property type="match status" value="1"/>
</dbReference>
<feature type="compositionally biased region" description="Polar residues" evidence="4">
    <location>
        <begin position="386"/>
        <end position="398"/>
    </location>
</feature>
<evidence type="ECO:0000313" key="7">
    <source>
        <dbReference type="Proteomes" id="UP001176517"/>
    </source>
</evidence>
<feature type="domain" description="O-methyltransferase C-terminal" evidence="5">
    <location>
        <begin position="209"/>
        <end position="377"/>
    </location>
</feature>
<dbReference type="SUPFAM" id="SSF46785">
    <property type="entry name" value="Winged helix' DNA-binding domain"/>
    <property type="match status" value="1"/>
</dbReference>
<sequence>MAPFDHQANYSYLKSLALNLNQALATYEQHLAWNGNANLDVEDVAGSRPEDANKTMAEARWACLNTVDLLRAALSSPVDAMYHTWTSTAEFAALGIVVRFGVVDQLYSLAEAEGMDGLMAGVPIEVLSERVGINPQKLARLMRLLSVRHWFREPVEGSFRPTRFGAALRKGEPVAAYIAAHAPTVFASLHELPDTLTNSDSRDSDSEHQTAFARGPGAGKGYWEYLAEHPQVKDDFGLSMRASGEIQLNASLREFPWEERLQGKTLVDVGGGAGHFSVHFAKMDIPGLKVVVQDLPGTYQLARKHFEETVPEFVNAGRAEFEKGDFFQPNTRSGENVTYLLRSILHDWSDDHCVKILSNLAKNLHRDSCVFVHDALIRPCLPPNPATRQSLTSSQNGAYSFADKRSRSTSSDEALSPTTVPSHMLRRDSLMTPPMSDAGHADGEMPRDADGTPTESHEPRFEAPWPLPRNFGPNSAQVSGLDALMLVELNGRERTESQIRHIAQLAGLNLVQTTMLTSGRGIFELRLP</sequence>
<dbReference type="AlphaFoldDB" id="A0AAN6GRP8"/>
<dbReference type="Gene3D" id="1.10.10.10">
    <property type="entry name" value="Winged helix-like DNA-binding domain superfamily/Winged helix DNA-binding domain"/>
    <property type="match status" value="1"/>
</dbReference>
<dbReference type="InterPro" id="IPR001077">
    <property type="entry name" value="COMT_C"/>
</dbReference>
<evidence type="ECO:0000256" key="1">
    <source>
        <dbReference type="ARBA" id="ARBA00022603"/>
    </source>
</evidence>
<dbReference type="PROSITE" id="PS51683">
    <property type="entry name" value="SAM_OMT_II"/>
    <property type="match status" value="1"/>
</dbReference>
<dbReference type="InterPro" id="IPR036388">
    <property type="entry name" value="WH-like_DNA-bd_sf"/>
</dbReference>
<dbReference type="Gene3D" id="3.40.50.150">
    <property type="entry name" value="Vaccinia Virus protein VP39"/>
    <property type="match status" value="1"/>
</dbReference>
<feature type="region of interest" description="Disordered" evidence="4">
    <location>
        <begin position="196"/>
        <end position="215"/>
    </location>
</feature>
<feature type="compositionally biased region" description="Polar residues" evidence="4">
    <location>
        <begin position="408"/>
        <end position="421"/>
    </location>
</feature>
<evidence type="ECO:0000313" key="6">
    <source>
        <dbReference type="EMBL" id="KAK0553372.1"/>
    </source>
</evidence>
<comment type="caution">
    <text evidence="6">The sequence shown here is derived from an EMBL/GenBank/DDBJ whole genome shotgun (WGS) entry which is preliminary data.</text>
</comment>
<keyword evidence="3" id="KW-0949">S-adenosyl-L-methionine</keyword>
<dbReference type="EMBL" id="JAPDMZ010000051">
    <property type="protein sequence ID" value="KAK0553372.1"/>
    <property type="molecule type" value="Genomic_DNA"/>
</dbReference>
<dbReference type="InterPro" id="IPR029063">
    <property type="entry name" value="SAM-dependent_MTases_sf"/>
</dbReference>
<feature type="region of interest" description="Disordered" evidence="4">
    <location>
        <begin position="383"/>
        <end position="468"/>
    </location>
</feature>
<evidence type="ECO:0000256" key="4">
    <source>
        <dbReference type="SAM" id="MobiDB-lite"/>
    </source>
</evidence>
<evidence type="ECO:0000256" key="2">
    <source>
        <dbReference type="ARBA" id="ARBA00022679"/>
    </source>
</evidence>
<feature type="compositionally biased region" description="Basic and acidic residues" evidence="4">
    <location>
        <begin position="439"/>
        <end position="461"/>
    </location>
</feature>
<organism evidence="6 7">
    <name type="scientific">Tilletia horrida</name>
    <dbReference type="NCBI Taxonomy" id="155126"/>
    <lineage>
        <taxon>Eukaryota</taxon>
        <taxon>Fungi</taxon>
        <taxon>Dikarya</taxon>
        <taxon>Basidiomycota</taxon>
        <taxon>Ustilaginomycotina</taxon>
        <taxon>Exobasidiomycetes</taxon>
        <taxon>Tilletiales</taxon>
        <taxon>Tilletiaceae</taxon>
        <taxon>Tilletia</taxon>
    </lineage>
</organism>
<evidence type="ECO:0000256" key="3">
    <source>
        <dbReference type="ARBA" id="ARBA00022691"/>
    </source>
</evidence>
<dbReference type="PANTHER" id="PTHR43712:SF2">
    <property type="entry name" value="O-METHYLTRANSFERASE CICE"/>
    <property type="match status" value="1"/>
</dbReference>
<protein>
    <recommendedName>
        <fullName evidence="5">O-methyltransferase C-terminal domain-containing protein</fullName>
    </recommendedName>
</protein>
<name>A0AAN6GRP8_9BASI</name>
<dbReference type="GO" id="GO:0032259">
    <property type="term" value="P:methylation"/>
    <property type="evidence" value="ECO:0007669"/>
    <property type="project" value="UniProtKB-KW"/>
</dbReference>
<dbReference type="InterPro" id="IPR036390">
    <property type="entry name" value="WH_DNA-bd_sf"/>
</dbReference>
<evidence type="ECO:0000259" key="5">
    <source>
        <dbReference type="Pfam" id="PF00891"/>
    </source>
</evidence>
<keyword evidence="2" id="KW-0808">Transferase</keyword>
<dbReference type="GO" id="GO:0008171">
    <property type="term" value="F:O-methyltransferase activity"/>
    <property type="evidence" value="ECO:0007669"/>
    <property type="project" value="InterPro"/>
</dbReference>
<keyword evidence="7" id="KW-1185">Reference proteome</keyword>
<gene>
    <name evidence="6" type="ORF">OC846_002532</name>
</gene>
<dbReference type="InterPro" id="IPR016461">
    <property type="entry name" value="COMT-like"/>
</dbReference>
<dbReference type="PANTHER" id="PTHR43712">
    <property type="entry name" value="PUTATIVE (AFU_ORTHOLOGUE AFUA_4G14580)-RELATED"/>
    <property type="match status" value="1"/>
</dbReference>